<protein>
    <recommendedName>
        <fullName evidence="7">Recombination protein RecR</fullName>
    </recommendedName>
</protein>
<dbReference type="Gene3D" id="3.40.1360.10">
    <property type="match status" value="1"/>
</dbReference>
<dbReference type="PROSITE" id="PS50880">
    <property type="entry name" value="TOPRIM"/>
    <property type="match status" value="1"/>
</dbReference>
<evidence type="ECO:0000256" key="2">
    <source>
        <dbReference type="ARBA" id="ARBA00022763"/>
    </source>
</evidence>
<evidence type="ECO:0000313" key="9">
    <source>
        <dbReference type="EMBL" id="PIR44799.1"/>
    </source>
</evidence>
<keyword evidence="3 7" id="KW-0863">Zinc-finger</keyword>
<evidence type="ECO:0000256" key="7">
    <source>
        <dbReference type="HAMAP-Rule" id="MF_00017"/>
    </source>
</evidence>
<sequence>MSVIDDLTTLFTKFPGIGPRQGRRFVDHLLQQEQNVLGALAGKIVQLKKEVRRCEHCFRFYPPVENYQERCDICRDTTRDQSELMVVARETDLDSIECSHAYHGYYFVLGGLLALTASKPLGELRHRELIARVRIEISSGKLKEIILALSANTEGDHTIDYLKQELSPLCEPAGCAISILGRGLSTGTELEYSDSATIESALKNRA</sequence>
<evidence type="ECO:0000259" key="8">
    <source>
        <dbReference type="PROSITE" id="PS50880"/>
    </source>
</evidence>
<dbReference type="Proteomes" id="UP000228767">
    <property type="component" value="Unassembled WGS sequence"/>
</dbReference>
<proteinExistence type="inferred from homology"/>
<dbReference type="InterPro" id="IPR023627">
    <property type="entry name" value="Rcmb_RecR"/>
</dbReference>
<keyword evidence="5 7" id="KW-0233">DNA recombination</keyword>
<dbReference type="SUPFAM" id="SSF111304">
    <property type="entry name" value="Recombination protein RecR"/>
    <property type="match status" value="1"/>
</dbReference>
<dbReference type="Gene3D" id="1.10.8.420">
    <property type="entry name" value="RecR Domain 1"/>
    <property type="match status" value="1"/>
</dbReference>
<dbReference type="GO" id="GO:0006310">
    <property type="term" value="P:DNA recombination"/>
    <property type="evidence" value="ECO:0007669"/>
    <property type="project" value="UniProtKB-UniRule"/>
</dbReference>
<keyword evidence="2 7" id="KW-0227">DNA damage</keyword>
<dbReference type="AlphaFoldDB" id="A0A2H0RE33"/>
<comment type="function">
    <text evidence="7">May play a role in DNA repair. It seems to be involved in an RecBC-independent recombinational process of DNA repair. It may act with RecF and RecO.</text>
</comment>
<evidence type="ECO:0000256" key="6">
    <source>
        <dbReference type="ARBA" id="ARBA00023204"/>
    </source>
</evidence>
<dbReference type="HAMAP" id="MF_00017">
    <property type="entry name" value="RecR"/>
    <property type="match status" value="1"/>
</dbReference>
<dbReference type="GO" id="GO:0003677">
    <property type="term" value="F:DNA binding"/>
    <property type="evidence" value="ECO:0007669"/>
    <property type="project" value="UniProtKB-UniRule"/>
</dbReference>
<dbReference type="GO" id="GO:0006281">
    <property type="term" value="P:DNA repair"/>
    <property type="evidence" value="ECO:0007669"/>
    <property type="project" value="UniProtKB-UniRule"/>
</dbReference>
<dbReference type="InterPro" id="IPR000093">
    <property type="entry name" value="DNA_Rcmb_RecR"/>
</dbReference>
<evidence type="ECO:0000256" key="1">
    <source>
        <dbReference type="ARBA" id="ARBA00022723"/>
    </source>
</evidence>
<gene>
    <name evidence="7" type="primary">recR</name>
    <name evidence="9" type="ORF">COV10_02860</name>
</gene>
<organism evidence="9 10">
    <name type="scientific">Candidatus Vogelbacteria bacterium CG10_big_fil_rev_8_21_14_0_10_51_16</name>
    <dbReference type="NCBI Taxonomy" id="1975045"/>
    <lineage>
        <taxon>Bacteria</taxon>
        <taxon>Candidatus Vogeliibacteriota</taxon>
    </lineage>
</organism>
<reference evidence="9 10" key="1">
    <citation type="submission" date="2017-09" db="EMBL/GenBank/DDBJ databases">
        <title>Depth-based differentiation of microbial function through sediment-hosted aquifers and enrichment of novel symbionts in the deep terrestrial subsurface.</title>
        <authorList>
            <person name="Probst A.J."/>
            <person name="Ladd B."/>
            <person name="Jarett J.K."/>
            <person name="Geller-Mcgrath D.E."/>
            <person name="Sieber C.M."/>
            <person name="Emerson J.B."/>
            <person name="Anantharaman K."/>
            <person name="Thomas B.C."/>
            <person name="Malmstrom R."/>
            <person name="Stieglmeier M."/>
            <person name="Klingl A."/>
            <person name="Woyke T."/>
            <person name="Ryan C.M."/>
            <person name="Banfield J.F."/>
        </authorList>
    </citation>
    <scope>NUCLEOTIDE SEQUENCE [LARGE SCALE GENOMIC DNA]</scope>
    <source>
        <strain evidence="9">CG10_big_fil_rev_8_21_14_0_10_51_16</strain>
    </source>
</reference>
<dbReference type="PANTHER" id="PTHR30446:SF0">
    <property type="entry name" value="RECOMBINATION PROTEIN RECR"/>
    <property type="match status" value="1"/>
</dbReference>
<keyword evidence="1 7" id="KW-0479">Metal-binding</keyword>
<name>A0A2H0RE33_9BACT</name>
<evidence type="ECO:0000256" key="3">
    <source>
        <dbReference type="ARBA" id="ARBA00022771"/>
    </source>
</evidence>
<feature type="domain" description="Toprim" evidence="8">
    <location>
        <begin position="82"/>
        <end position="185"/>
    </location>
</feature>
<dbReference type="InterPro" id="IPR006171">
    <property type="entry name" value="TOPRIM_dom"/>
</dbReference>
<evidence type="ECO:0000256" key="4">
    <source>
        <dbReference type="ARBA" id="ARBA00022833"/>
    </source>
</evidence>
<keyword evidence="4 7" id="KW-0862">Zinc</keyword>
<evidence type="ECO:0000256" key="5">
    <source>
        <dbReference type="ARBA" id="ARBA00023172"/>
    </source>
</evidence>
<keyword evidence="6 7" id="KW-0234">DNA repair</keyword>
<comment type="caution">
    <text evidence="7">Lacks conserved residue(s) required for the propagation of feature annotation.</text>
</comment>
<dbReference type="GO" id="GO:0008270">
    <property type="term" value="F:zinc ion binding"/>
    <property type="evidence" value="ECO:0007669"/>
    <property type="project" value="UniProtKB-KW"/>
</dbReference>
<dbReference type="PANTHER" id="PTHR30446">
    <property type="entry name" value="RECOMBINATION PROTEIN RECR"/>
    <property type="match status" value="1"/>
</dbReference>
<accession>A0A2H0RE33</accession>
<evidence type="ECO:0000313" key="10">
    <source>
        <dbReference type="Proteomes" id="UP000228767"/>
    </source>
</evidence>
<dbReference type="Pfam" id="PF13662">
    <property type="entry name" value="Toprim_4"/>
    <property type="match status" value="1"/>
</dbReference>
<comment type="similarity">
    <text evidence="7">Belongs to the RecR family.</text>
</comment>
<comment type="caution">
    <text evidence="9">The sequence shown here is derived from an EMBL/GenBank/DDBJ whole genome shotgun (WGS) entry which is preliminary data.</text>
</comment>
<dbReference type="EMBL" id="PCYI01000019">
    <property type="protein sequence ID" value="PIR44799.1"/>
    <property type="molecule type" value="Genomic_DNA"/>
</dbReference>
<dbReference type="Pfam" id="PF21175">
    <property type="entry name" value="RecR_C"/>
    <property type="match status" value="1"/>
</dbReference>